<dbReference type="InterPro" id="IPR001940">
    <property type="entry name" value="Peptidase_S1C"/>
</dbReference>
<dbReference type="InterPro" id="IPR036034">
    <property type="entry name" value="PDZ_sf"/>
</dbReference>
<name>A0ABP0UFJ3_9BRYO</name>
<dbReference type="InterPro" id="IPR001478">
    <property type="entry name" value="PDZ"/>
</dbReference>
<dbReference type="SMART" id="SM00228">
    <property type="entry name" value="PDZ"/>
    <property type="match status" value="1"/>
</dbReference>
<dbReference type="PANTHER" id="PTHR22939">
    <property type="entry name" value="SERINE PROTEASE FAMILY S1C HTRA-RELATED"/>
    <property type="match status" value="1"/>
</dbReference>
<keyword evidence="3" id="KW-0378">Hydrolase</keyword>
<sequence length="794" mass="86505">MATSCCCPPLFPALASTSPSCLHRESALRVSATCNSLLRSWIRCNWSIRGYEEVCRGQRVVLRFVSGANRSLALNWNPGCYETLFLYQEYCRSGSRSRCLRKFCCRSNCVCSLEMIESTREVETGDATVEPTRASVAVRVCLPFSFFGVVRFNEVCDSPNSGSVAPQLVVMRWGQHFAALVDRGRKFCIFVSVVVLHRLLLQLFPFLVDFWQAGLNSMTCIASLCGIRPSRCTISYKSQAAMQMDTSCFLPWHAAGIRRLFMACALASFLTMAAASQPSATSRHTAFDPFAVITVLTSELPSPQSTPFWSLDSHEAQNCTSGFLIPNGKSWLHLSHPASSIRNPCFISLHEDSSALHLYHETVGPSSKGNLECGNTSARSFTAGELLVDEAVGKSTTVYTEEQVVVTRRKSNSFVKVAAEKVGPAVVRLDTERDAPIGAELVQSHNKLFRNLFGDEDSQTTRVNSRRERGQGSGLVFDGKMGTIVTNAHVIKGADYVKVTFTDGRMFEGKVMACDDVSDLAVVKVATQRGEVLPAAAFGDSGTVELGDWVIAVGNPFGLDNTVSLGIISNLHRTAAEVGIPDKRLTFLQTDCAINPGNSGGPLLNEFGEVIGINTAIRADAEGIAFAIPINHVRQIIQALDSGSPIHHSFLGIQMSSFSPGLPRMYIVDPTTGVNFEEDYGVMIVKVFPNSPAALGGLQVGDVILQIEDEVMFNASQVEQIVEECSVGQMLRLKVCRGEKEILVTVTTGDMAPFFQRIGENAENHLEIKSDEICACAFTNEPLAPFFANAGKRK</sequence>
<dbReference type="PANTHER" id="PTHR22939:SF129">
    <property type="entry name" value="SERINE PROTEASE HTRA2, MITOCHONDRIAL"/>
    <property type="match status" value="1"/>
</dbReference>
<dbReference type="PRINTS" id="PR00834">
    <property type="entry name" value="PROTEASES2C"/>
</dbReference>
<dbReference type="SUPFAM" id="SSF50494">
    <property type="entry name" value="Trypsin-like serine proteases"/>
    <property type="match status" value="1"/>
</dbReference>
<evidence type="ECO:0000259" key="4">
    <source>
        <dbReference type="PROSITE" id="PS50106"/>
    </source>
</evidence>
<evidence type="ECO:0000313" key="5">
    <source>
        <dbReference type="EMBL" id="CAK9220163.1"/>
    </source>
</evidence>
<accession>A0ABP0UFJ3</accession>
<dbReference type="EMBL" id="OZ019895">
    <property type="protein sequence ID" value="CAK9220163.1"/>
    <property type="molecule type" value="Genomic_DNA"/>
</dbReference>
<evidence type="ECO:0000256" key="1">
    <source>
        <dbReference type="ARBA" id="ARBA00010541"/>
    </source>
</evidence>
<dbReference type="Gene3D" id="2.40.10.120">
    <property type="match status" value="1"/>
</dbReference>
<dbReference type="Gene3D" id="2.30.42.10">
    <property type="match status" value="1"/>
</dbReference>
<gene>
    <name evidence="5" type="ORF">CSSPTR1EN2_LOCUS15232</name>
</gene>
<evidence type="ECO:0000256" key="2">
    <source>
        <dbReference type="ARBA" id="ARBA00022670"/>
    </source>
</evidence>
<dbReference type="InterPro" id="IPR009003">
    <property type="entry name" value="Peptidase_S1_PA"/>
</dbReference>
<dbReference type="Pfam" id="PF13180">
    <property type="entry name" value="PDZ_2"/>
    <property type="match status" value="1"/>
</dbReference>
<protein>
    <recommendedName>
        <fullName evidence="4">PDZ domain-containing protein</fullName>
    </recommendedName>
</protein>
<dbReference type="Pfam" id="PF13365">
    <property type="entry name" value="Trypsin_2"/>
    <property type="match status" value="1"/>
</dbReference>
<keyword evidence="6" id="KW-1185">Reference proteome</keyword>
<dbReference type="Proteomes" id="UP001497512">
    <property type="component" value="Chromosome 3"/>
</dbReference>
<dbReference type="PROSITE" id="PS50106">
    <property type="entry name" value="PDZ"/>
    <property type="match status" value="1"/>
</dbReference>
<proteinExistence type="inferred from homology"/>
<dbReference type="SUPFAM" id="SSF50156">
    <property type="entry name" value="PDZ domain-like"/>
    <property type="match status" value="1"/>
</dbReference>
<organism evidence="5 6">
    <name type="scientific">Sphagnum troendelagicum</name>
    <dbReference type="NCBI Taxonomy" id="128251"/>
    <lineage>
        <taxon>Eukaryota</taxon>
        <taxon>Viridiplantae</taxon>
        <taxon>Streptophyta</taxon>
        <taxon>Embryophyta</taxon>
        <taxon>Bryophyta</taxon>
        <taxon>Sphagnophytina</taxon>
        <taxon>Sphagnopsida</taxon>
        <taxon>Sphagnales</taxon>
        <taxon>Sphagnaceae</taxon>
        <taxon>Sphagnum</taxon>
    </lineage>
</organism>
<evidence type="ECO:0000256" key="3">
    <source>
        <dbReference type="ARBA" id="ARBA00022801"/>
    </source>
</evidence>
<comment type="similarity">
    <text evidence="1">Belongs to the peptidase S1C family.</text>
</comment>
<reference evidence="5" key="1">
    <citation type="submission" date="2024-02" db="EMBL/GenBank/DDBJ databases">
        <authorList>
            <consortium name="ELIXIR-Norway"/>
            <consortium name="Elixir Norway"/>
        </authorList>
    </citation>
    <scope>NUCLEOTIDE SEQUENCE</scope>
</reference>
<feature type="domain" description="PDZ" evidence="4">
    <location>
        <begin position="673"/>
        <end position="739"/>
    </location>
</feature>
<keyword evidence="2" id="KW-0645">Protease</keyword>
<evidence type="ECO:0000313" key="6">
    <source>
        <dbReference type="Proteomes" id="UP001497512"/>
    </source>
</evidence>